<evidence type="ECO:0000256" key="1">
    <source>
        <dbReference type="ARBA" id="ARBA00009676"/>
    </source>
</evidence>
<evidence type="ECO:0000256" key="2">
    <source>
        <dbReference type="ARBA" id="ARBA00022969"/>
    </source>
</evidence>
<evidence type="ECO:0000313" key="4">
    <source>
        <dbReference type="Proteomes" id="UP000257039"/>
    </source>
</evidence>
<gene>
    <name evidence="3" type="ORF">B9G39_14440</name>
</gene>
<dbReference type="RefSeq" id="WP_094787668.1">
    <property type="nucleotide sequence ID" value="NZ_NDXW01000001.1"/>
</dbReference>
<dbReference type="SUPFAM" id="SSF55676">
    <property type="entry name" value="CytB endotoxin-like"/>
    <property type="match status" value="1"/>
</dbReference>
<evidence type="ECO:0000313" key="3">
    <source>
        <dbReference type="EMBL" id="RDH44535.1"/>
    </source>
</evidence>
<dbReference type="Pfam" id="PF01338">
    <property type="entry name" value="Bac_thur_toxin"/>
    <property type="match status" value="1"/>
</dbReference>
<dbReference type="GO" id="GO:0005576">
    <property type="term" value="C:extracellular region"/>
    <property type="evidence" value="ECO:0007669"/>
    <property type="project" value="InterPro"/>
</dbReference>
<name>A0A4P9VMC0_9GAMM</name>
<comment type="caution">
    <text evidence="3">The sequence shown here is derived from an EMBL/GenBank/DDBJ whole genome shotgun (WGS) entry which is preliminary data.</text>
</comment>
<dbReference type="GO" id="GO:0030435">
    <property type="term" value="P:sporulation resulting in formation of a cellular spore"/>
    <property type="evidence" value="ECO:0007669"/>
    <property type="project" value="UniProtKB-KW"/>
</dbReference>
<comment type="similarity">
    <text evidence="1">Belongs to the cyt1/cyt2 endotoxin family.</text>
</comment>
<sequence length="233" mass="25124">MLASAYHDIIQGGPLVYIADDLKPAIFTSPVILSGLVISGQKNAILAESSQSLHFKTMFNVDPQYVAQAINMTRIFQNALNASSLQFNTAEAISLAQRSGLTVDQQIQAHFSNGNPGATIDQVADKVNVVLGGTVPSSLKQKILDSISAGFTNLHRHSESAWIFWSKETGDSTSYYYNIMFAIQQGSRLIAIPLGMFIRASVSKEKVLFITVSSSASYSVDLDGLKVSQALSS</sequence>
<proteinExistence type="inferred from homology"/>
<keyword evidence="4" id="KW-1185">Reference proteome</keyword>
<keyword evidence="2" id="KW-0749">Sporulation</keyword>
<protein>
    <submittedName>
        <fullName evidence="3">Cytolytic delta-endotoxin</fullName>
    </submittedName>
</protein>
<organism evidence="3 4">
    <name type="scientific">Zooshikella ganghwensis</name>
    <dbReference type="NCBI Taxonomy" id="202772"/>
    <lineage>
        <taxon>Bacteria</taxon>
        <taxon>Pseudomonadati</taxon>
        <taxon>Pseudomonadota</taxon>
        <taxon>Gammaproteobacteria</taxon>
        <taxon>Oceanospirillales</taxon>
        <taxon>Zooshikellaceae</taxon>
        <taxon>Zooshikella</taxon>
    </lineage>
</organism>
<reference evidence="3 4" key="1">
    <citation type="submission" date="2017-04" db="EMBL/GenBank/DDBJ databases">
        <title>Draft genome sequence of Zooshikella ganghwensis VG4 isolated from Red Sea sediments.</title>
        <authorList>
            <person name="Rehman Z."/>
            <person name="Alam I."/>
            <person name="Kamau A."/>
            <person name="Bajic V."/>
            <person name="Leiknes T."/>
        </authorList>
    </citation>
    <scope>NUCLEOTIDE SEQUENCE [LARGE SCALE GENOMIC DNA]</scope>
    <source>
        <strain evidence="3 4">VG4</strain>
    </source>
</reference>
<dbReference type="AlphaFoldDB" id="A0A4P9VMC0"/>
<dbReference type="InterPro" id="IPR035918">
    <property type="entry name" value="CytB_endotoxin-like_sf"/>
</dbReference>
<dbReference type="Proteomes" id="UP000257039">
    <property type="component" value="Unassembled WGS sequence"/>
</dbReference>
<dbReference type="Gene3D" id="3.40.198.10">
    <property type="entry name" value="Delta-endotoxin CytB-like"/>
    <property type="match status" value="1"/>
</dbReference>
<dbReference type="InterPro" id="IPR001615">
    <property type="entry name" value="Endotoxin_CytB"/>
</dbReference>
<accession>A0A4P9VMC0</accession>
<dbReference type="EMBL" id="NDXW01000001">
    <property type="protein sequence ID" value="RDH44535.1"/>
    <property type="molecule type" value="Genomic_DNA"/>
</dbReference>